<evidence type="ECO:0000313" key="2">
    <source>
        <dbReference type="EMBL" id="SFH72241.1"/>
    </source>
</evidence>
<sequence length="129" mass="15002">MKRLKKILLVSIGLISFILGAIGSVLPLLPTTPFLLLSAFCFIRSSEAFHRWLKTTRLYQRYVAEYLETRSISMRNKLNILLSVYIMVGISIYFTPLPLIRLMLVFMLVTQTIVLFFFIPTRPVEKEKE</sequence>
<keyword evidence="1" id="KW-0472">Membrane</keyword>
<proteinExistence type="predicted"/>
<keyword evidence="1" id="KW-0812">Transmembrane</keyword>
<feature type="transmembrane region" description="Helical" evidence="1">
    <location>
        <begin position="34"/>
        <end position="53"/>
    </location>
</feature>
<dbReference type="PIRSF" id="PIRSF016789">
    <property type="entry name" value="DUF454"/>
    <property type="match status" value="1"/>
</dbReference>
<feature type="transmembrane region" description="Helical" evidence="1">
    <location>
        <begin position="100"/>
        <end position="119"/>
    </location>
</feature>
<reference evidence="2 3" key="1">
    <citation type="submission" date="2016-10" db="EMBL/GenBank/DDBJ databases">
        <authorList>
            <person name="de Groot N.N."/>
        </authorList>
    </citation>
    <scope>NUCLEOTIDE SEQUENCE [LARGE SCALE GENOMIC DNA]</scope>
    <source>
        <strain evidence="2 3">DSM 27630</strain>
    </source>
</reference>
<dbReference type="Proteomes" id="UP000198668">
    <property type="component" value="Unassembled WGS sequence"/>
</dbReference>
<keyword evidence="3" id="KW-1185">Reference proteome</keyword>
<dbReference type="InterPro" id="IPR007401">
    <property type="entry name" value="DUF454"/>
</dbReference>
<dbReference type="EMBL" id="FOQE01000016">
    <property type="protein sequence ID" value="SFH72241.1"/>
    <property type="molecule type" value="Genomic_DNA"/>
</dbReference>
<protein>
    <recommendedName>
        <fullName evidence="4">DUF454 domain-containing protein</fullName>
    </recommendedName>
</protein>
<name>A0A1I3CDW4_9LACT</name>
<feature type="transmembrane region" description="Helical" evidence="1">
    <location>
        <begin position="7"/>
        <end position="28"/>
    </location>
</feature>
<evidence type="ECO:0000313" key="3">
    <source>
        <dbReference type="Proteomes" id="UP000198668"/>
    </source>
</evidence>
<dbReference type="Pfam" id="PF04304">
    <property type="entry name" value="DUF454"/>
    <property type="match status" value="1"/>
</dbReference>
<keyword evidence="1" id="KW-1133">Transmembrane helix</keyword>
<dbReference type="GO" id="GO:0005886">
    <property type="term" value="C:plasma membrane"/>
    <property type="evidence" value="ECO:0007669"/>
    <property type="project" value="TreeGrafter"/>
</dbReference>
<dbReference type="RefSeq" id="WP_092092387.1">
    <property type="nucleotide sequence ID" value="NZ_FOQE01000016.1"/>
</dbReference>
<dbReference type="AlphaFoldDB" id="A0A1I3CDW4"/>
<feature type="transmembrane region" description="Helical" evidence="1">
    <location>
        <begin position="78"/>
        <end position="94"/>
    </location>
</feature>
<evidence type="ECO:0000256" key="1">
    <source>
        <dbReference type="SAM" id="Phobius"/>
    </source>
</evidence>
<dbReference type="OrthoDB" id="5690292at2"/>
<dbReference type="PANTHER" id="PTHR35813">
    <property type="entry name" value="INNER MEMBRANE PROTEIN YBAN"/>
    <property type="match status" value="1"/>
</dbReference>
<evidence type="ECO:0008006" key="4">
    <source>
        <dbReference type="Google" id="ProtNLM"/>
    </source>
</evidence>
<accession>A0A1I3CDW4</accession>
<organism evidence="2 3">
    <name type="scientific">Pisciglobus halotolerans</name>
    <dbReference type="NCBI Taxonomy" id="745365"/>
    <lineage>
        <taxon>Bacteria</taxon>
        <taxon>Bacillati</taxon>
        <taxon>Bacillota</taxon>
        <taxon>Bacilli</taxon>
        <taxon>Lactobacillales</taxon>
        <taxon>Carnobacteriaceae</taxon>
    </lineage>
</organism>
<dbReference type="PANTHER" id="PTHR35813:SF1">
    <property type="entry name" value="INNER MEMBRANE PROTEIN YBAN"/>
    <property type="match status" value="1"/>
</dbReference>
<gene>
    <name evidence="2" type="ORF">SAMN04489868_11634</name>
</gene>